<keyword evidence="3" id="KW-1185">Reference proteome</keyword>
<sequence>MRRVGSVGTGISEGSESSEGEKSVLHVPSSRWKSRWKER</sequence>
<evidence type="ECO:0000313" key="3">
    <source>
        <dbReference type="Proteomes" id="UP000031523"/>
    </source>
</evidence>
<feature type="region of interest" description="Disordered" evidence="1">
    <location>
        <begin position="1"/>
        <end position="39"/>
    </location>
</feature>
<feature type="compositionally biased region" description="Low complexity" evidence="1">
    <location>
        <begin position="1"/>
        <end position="17"/>
    </location>
</feature>
<organism evidence="2 3">
    <name type="scientific">Streptomyces albus (strain ATCC 21838 / DSM 41398 / FERM P-419 / JCM 4703 / NBRC 107858)</name>
    <dbReference type="NCBI Taxonomy" id="1081613"/>
    <lineage>
        <taxon>Bacteria</taxon>
        <taxon>Bacillati</taxon>
        <taxon>Actinomycetota</taxon>
        <taxon>Actinomycetes</taxon>
        <taxon>Kitasatosporales</taxon>
        <taxon>Streptomycetaceae</taxon>
        <taxon>Streptomyces</taxon>
    </lineage>
</organism>
<gene>
    <name evidence="2" type="ORF">SLNWT_7207</name>
</gene>
<dbReference type="KEGG" id="sals:SLNWT_7207"/>
<proteinExistence type="predicted"/>
<dbReference type="EMBL" id="CP010519">
    <property type="protein sequence ID" value="AJE87583.1"/>
    <property type="molecule type" value="Genomic_DNA"/>
</dbReference>
<dbReference type="AlphaFoldDB" id="A0A0B5EXP3"/>
<evidence type="ECO:0000313" key="2">
    <source>
        <dbReference type="EMBL" id="AJE87583.1"/>
    </source>
</evidence>
<evidence type="ECO:0000256" key="1">
    <source>
        <dbReference type="SAM" id="MobiDB-lite"/>
    </source>
</evidence>
<reference evidence="2 3" key="1">
    <citation type="submission" date="2015-01" db="EMBL/GenBank/DDBJ databases">
        <title>Enhanced salinomycin production by adjusting the supply of polyketide extender units in Streptomyce albus DSM 41398.</title>
        <authorList>
            <person name="Lu C."/>
        </authorList>
    </citation>
    <scope>NUCLEOTIDE SEQUENCE [LARGE SCALE GENOMIC DNA]</scope>
    <source>
        <strain evidence="3">ATCC 21838 / DSM 41398 / FERM P-419 / JCM 4703 / NBRC 107858</strain>
    </source>
</reference>
<protein>
    <submittedName>
        <fullName evidence="2">Uncharacterized protein</fullName>
    </submittedName>
</protein>
<dbReference type="Proteomes" id="UP000031523">
    <property type="component" value="Chromosome"/>
</dbReference>
<accession>A0A0B5EXP3</accession>
<name>A0A0B5EXP3_STRA4</name>